<protein>
    <recommendedName>
        <fullName evidence="1">F5/8 type C domain-containing protein</fullName>
    </recommendedName>
</protein>
<dbReference type="InterPro" id="IPR000421">
    <property type="entry name" value="FA58C"/>
</dbReference>
<organism evidence="2">
    <name type="scientific">marine metagenome</name>
    <dbReference type="NCBI Taxonomy" id="408172"/>
    <lineage>
        <taxon>unclassified sequences</taxon>
        <taxon>metagenomes</taxon>
        <taxon>ecological metagenomes</taxon>
    </lineage>
</organism>
<gene>
    <name evidence="2" type="ORF">METZ01_LOCUS224559</name>
</gene>
<sequence>MFSIGFAHEHGPFNRRCFGEEGKMTSVGRRDSSLVLALMVAISICGQALGDTLRIGHWEQTTYYRHTFEAEEGVEAALRVTAVGDYTLYINGAQAATDANWQTAEETLVSLESGNNDIAIAVTSFQAEQGNGLLVSLEGGALVVRSTFTDETSLWYWTGDEQVGTDWTTANVSGSWDRVRGGTIDRSQVSGGIFHPETEAVAGYPNAVNLGSSTDGRIVLADQRGQNIALGLNASEVGITDGRIGTPVWSLPQGLGALNRVADLTLPDLTRINRVRVITKPPDGNETYEGNSLQGYSVQISEDQSRWIEMGGLNDIEDFVFTEVQFNAVLARHVRVQVTQAEVGSDPAKVTEVQIYGVDFVPDGAFVSQPLDFGDADAVKNFGRVRWWADTPPSTSVALQFSTGDSPDTTDGSWSSWSEPFEESDILMPSPEPRRYLRYRVNLHTEDL</sequence>
<dbReference type="PROSITE" id="PS50022">
    <property type="entry name" value="FA58C_3"/>
    <property type="match status" value="1"/>
</dbReference>
<dbReference type="EMBL" id="UINC01054240">
    <property type="protein sequence ID" value="SVB71705.1"/>
    <property type="molecule type" value="Genomic_DNA"/>
</dbReference>
<dbReference type="AlphaFoldDB" id="A0A382GA68"/>
<feature type="domain" description="F5/8 type C" evidence="1">
    <location>
        <begin position="202"/>
        <end position="358"/>
    </location>
</feature>
<evidence type="ECO:0000259" key="1">
    <source>
        <dbReference type="PROSITE" id="PS50022"/>
    </source>
</evidence>
<dbReference type="Gene3D" id="2.60.120.260">
    <property type="entry name" value="Galactose-binding domain-like"/>
    <property type="match status" value="2"/>
</dbReference>
<accession>A0A382GA68</accession>
<evidence type="ECO:0000313" key="2">
    <source>
        <dbReference type="EMBL" id="SVB71705.1"/>
    </source>
</evidence>
<reference evidence="2" key="1">
    <citation type="submission" date="2018-05" db="EMBL/GenBank/DDBJ databases">
        <authorList>
            <person name="Lanie J.A."/>
            <person name="Ng W.-L."/>
            <person name="Kazmierczak K.M."/>
            <person name="Andrzejewski T.M."/>
            <person name="Davidsen T.M."/>
            <person name="Wayne K.J."/>
            <person name="Tettelin H."/>
            <person name="Glass J.I."/>
            <person name="Rusch D."/>
            <person name="Podicherti R."/>
            <person name="Tsui H.-C.T."/>
            <person name="Winkler M.E."/>
        </authorList>
    </citation>
    <scope>NUCLEOTIDE SEQUENCE</scope>
</reference>
<name>A0A382GA68_9ZZZZ</name>
<proteinExistence type="predicted"/>
<dbReference type="InterPro" id="IPR008979">
    <property type="entry name" value="Galactose-bd-like_sf"/>
</dbReference>
<dbReference type="SUPFAM" id="SSF49785">
    <property type="entry name" value="Galactose-binding domain-like"/>
    <property type="match status" value="1"/>
</dbReference>